<protein>
    <submittedName>
        <fullName evidence="1">Uncharacterized protein</fullName>
    </submittedName>
</protein>
<organism evidence="1 2">
    <name type="scientific">Salmonella newport (strain SL254)</name>
    <dbReference type="NCBI Taxonomy" id="423368"/>
    <lineage>
        <taxon>Bacteria</taxon>
        <taxon>Pseudomonadati</taxon>
        <taxon>Pseudomonadota</taxon>
        <taxon>Gammaproteobacteria</taxon>
        <taxon>Enterobacterales</taxon>
        <taxon>Enterobacteriaceae</taxon>
        <taxon>Salmonella</taxon>
    </lineage>
</organism>
<gene>
    <name evidence="1" type="ordered locus">SNSL254_A2946</name>
</gene>
<evidence type="ECO:0000313" key="1">
    <source>
        <dbReference type="EMBL" id="ACF65454.1"/>
    </source>
</evidence>
<name>A0A0H3BXY4_SALNS</name>
<dbReference type="KEGG" id="see:SNSL254_A2946"/>
<accession>A0A0H3BXY4</accession>
<dbReference type="Proteomes" id="UP000008824">
    <property type="component" value="Chromosome"/>
</dbReference>
<dbReference type="AlphaFoldDB" id="A0A0H3BXY4"/>
<dbReference type="HOGENOM" id="CLU_2719928_0_0_6"/>
<evidence type="ECO:0000313" key="2">
    <source>
        <dbReference type="Proteomes" id="UP000008824"/>
    </source>
</evidence>
<sequence length="72" mass="8368">MGWTIFTGRSAVRLEKSLSRKLPNPLKVKRAREIPWRSCIMSRYSNRSKSSRQQQLLKLRLKTPDLELIAAA</sequence>
<dbReference type="EMBL" id="CP001113">
    <property type="protein sequence ID" value="ACF65454.1"/>
    <property type="molecule type" value="Genomic_DNA"/>
</dbReference>
<proteinExistence type="predicted"/>
<reference evidence="1 2" key="1">
    <citation type="journal article" date="2011" name="J. Bacteriol.">
        <title>Comparative genomics of 28 Salmonella enterica isolates: evidence for CRISPR-mediated adaptive sublineage evolution.</title>
        <authorList>
            <person name="Fricke W.F."/>
            <person name="Mammel M.K."/>
            <person name="McDermott P.F."/>
            <person name="Tartera C."/>
            <person name="White D.G."/>
            <person name="Leclerc J.E."/>
            <person name="Ravel J."/>
            <person name="Cebula T.A."/>
        </authorList>
    </citation>
    <scope>NUCLEOTIDE SEQUENCE [LARGE SCALE GENOMIC DNA]</scope>
    <source>
        <strain evidence="1 2">SL254</strain>
    </source>
</reference>